<comment type="caution">
    <text evidence="2">The sequence shown here is derived from an EMBL/GenBank/DDBJ whole genome shotgun (WGS) entry which is preliminary data.</text>
</comment>
<dbReference type="AlphaFoldDB" id="A0A916YVW1"/>
<reference evidence="2" key="1">
    <citation type="journal article" date="2014" name="Int. J. Syst. Evol. Microbiol.">
        <title>Complete genome sequence of Corynebacterium casei LMG S-19264T (=DSM 44701T), isolated from a smear-ripened cheese.</title>
        <authorList>
            <consortium name="US DOE Joint Genome Institute (JGI-PGF)"/>
            <person name="Walter F."/>
            <person name="Albersmeier A."/>
            <person name="Kalinowski J."/>
            <person name="Ruckert C."/>
        </authorList>
    </citation>
    <scope>NUCLEOTIDE SEQUENCE</scope>
    <source>
        <strain evidence="2">CGMCC 1.15360</strain>
    </source>
</reference>
<dbReference type="Pfam" id="PF09995">
    <property type="entry name" value="MPAB_Lcp_cat"/>
    <property type="match status" value="1"/>
</dbReference>
<evidence type="ECO:0000313" key="3">
    <source>
        <dbReference type="Proteomes" id="UP000612349"/>
    </source>
</evidence>
<evidence type="ECO:0000259" key="1">
    <source>
        <dbReference type="Pfam" id="PF09995"/>
    </source>
</evidence>
<evidence type="ECO:0000313" key="2">
    <source>
        <dbReference type="EMBL" id="GGD63472.1"/>
    </source>
</evidence>
<dbReference type="PANTHER" id="PTHR36151:SF3">
    <property type="entry name" value="ER-BOUND OXYGENASE MPAB_MPAB'_RUBBER OXYGENASE CATALYTIC DOMAIN-CONTAINING PROTEIN"/>
    <property type="match status" value="1"/>
</dbReference>
<dbReference type="RefSeq" id="WP_066776276.1">
    <property type="nucleotide sequence ID" value="NZ_BMIP01000002.1"/>
</dbReference>
<gene>
    <name evidence="2" type="ORF">GCM10010990_11200</name>
</gene>
<accession>A0A916YVW1</accession>
<sequence>MTERSEPVPARLLRHMLVTRVRSLFNDRSKGEAPVMRSPDALYDPASAIWRVHGDVTTMMIGGVAALLMQMLHPAALAGVWDHSNFRHDMLGRLRRTARFIAVTTYAERAEAEAAIERVKAIHAQVRGELPDGTPYRADDPHLLAWVHLCETIGFLDAWTIYGDPAMPHAQRDEYVRQSGLVAKRLGADPVPSTRAEVEAMIGEFMPELRVDDRTREIARLVLSQPARSLSAAPAQELMMRAAIDLMPRWAQDMHGRHLSRRSRPLVRAGAHAMTRTLNWAFADKGAKTRRE</sequence>
<proteinExistence type="predicted"/>
<dbReference type="InterPro" id="IPR018713">
    <property type="entry name" value="MPAB/Lcp_cat_dom"/>
</dbReference>
<reference evidence="2" key="2">
    <citation type="submission" date="2020-09" db="EMBL/GenBank/DDBJ databases">
        <authorList>
            <person name="Sun Q."/>
            <person name="Zhou Y."/>
        </authorList>
    </citation>
    <scope>NUCLEOTIDE SEQUENCE</scope>
    <source>
        <strain evidence="2">CGMCC 1.15360</strain>
    </source>
</reference>
<dbReference type="EMBL" id="BMIP01000002">
    <property type="protein sequence ID" value="GGD63472.1"/>
    <property type="molecule type" value="Genomic_DNA"/>
</dbReference>
<keyword evidence="3" id="KW-1185">Reference proteome</keyword>
<dbReference type="GO" id="GO:0016491">
    <property type="term" value="F:oxidoreductase activity"/>
    <property type="evidence" value="ECO:0007669"/>
    <property type="project" value="InterPro"/>
</dbReference>
<protein>
    <recommendedName>
        <fullName evidence="1">ER-bound oxygenase mpaB/mpaB'/Rubber oxygenase catalytic domain-containing protein</fullName>
    </recommendedName>
</protein>
<dbReference type="OrthoDB" id="108890at2"/>
<name>A0A916YVW1_9SPHN</name>
<dbReference type="PANTHER" id="PTHR36151">
    <property type="entry name" value="BLR2777 PROTEIN"/>
    <property type="match status" value="1"/>
</dbReference>
<feature type="domain" description="ER-bound oxygenase mpaB/mpaB'/Rubber oxygenase catalytic" evidence="1">
    <location>
        <begin position="50"/>
        <end position="274"/>
    </location>
</feature>
<organism evidence="2 3">
    <name type="scientific">Croceicoccus mobilis</name>
    <dbReference type="NCBI Taxonomy" id="1703339"/>
    <lineage>
        <taxon>Bacteria</taxon>
        <taxon>Pseudomonadati</taxon>
        <taxon>Pseudomonadota</taxon>
        <taxon>Alphaproteobacteria</taxon>
        <taxon>Sphingomonadales</taxon>
        <taxon>Erythrobacteraceae</taxon>
        <taxon>Croceicoccus</taxon>
    </lineage>
</organism>
<dbReference type="Proteomes" id="UP000612349">
    <property type="component" value="Unassembled WGS sequence"/>
</dbReference>